<dbReference type="Proteomes" id="UP001227268">
    <property type="component" value="Unassembled WGS sequence"/>
</dbReference>
<reference evidence="1" key="1">
    <citation type="submission" date="2023-04" db="EMBL/GenBank/DDBJ databases">
        <title>Draft Genome sequencing of Naganishia species isolated from polar environments using Oxford Nanopore Technology.</title>
        <authorList>
            <person name="Leo P."/>
            <person name="Venkateswaran K."/>
        </authorList>
    </citation>
    <scope>NUCLEOTIDE SEQUENCE</scope>
    <source>
        <strain evidence="1">MNA-CCFEE 5423</strain>
    </source>
</reference>
<dbReference type="EMBL" id="JASBWT010000009">
    <property type="protein sequence ID" value="KAJ9101771.1"/>
    <property type="molecule type" value="Genomic_DNA"/>
</dbReference>
<proteinExistence type="predicted"/>
<comment type="caution">
    <text evidence="1">The sequence shown here is derived from an EMBL/GenBank/DDBJ whole genome shotgun (WGS) entry which is preliminary data.</text>
</comment>
<sequence length="973" mass="108669">MSGSMPILAQEIPAKARLRADRLINLDDFYTHVRHCQCAFGVGLAVAIIGQVIRMPDMAMIWGILPPSKWKKGWWVVEGITWMIGIALLTDLDCETHSSAKYMTGITPEVPNVFDYDGCCLLSFIFIGYALHIAVLSATKDKLDISDLPHLTYAQRAENIVLPLEGRMFVPKAHTLAMQGGEAPDSIGRSPKKDVVSNVGPWQLAKLLWRGTGGIVMTNIVFEWAKVLAGFIPPYCLHEMVKSFDDPTSKDDKSYPLLMCGGLFVGMFSETLLATYVGAMLNISLFSKILRSVDAKAAEAERSTEKDGNNQGRAQILNLLLIDGKRVGELGYRAFLISDALLSFIVGVVFLYMMFGWAAFIGMAVIPLAVPFSYWISVYRYRVDRDLSRAQDARVSAIHEFLLSVKVIKLNAWDEHFIKRISVLRDKEIRLQRKRFHIGTGFNIISDQLPLLSILVIFFTYTKIMGQTLEPATAFVAMAVFGKVKAAISLVPDVISALLLARISLGRLGRYFSEPEVTVLGQGTSSNGRIRLKQATVGWSMRDLEKEQIDESTEQIDFRLYNMTVDIPQNALTLVSGPLGSGKTLFLLALLGEAKLLSGEIESPRSNPNALPLPEDLVDIEFEINVWLNPSMAAYSSQINYVKHGNIRDNILNGLPMWHERYAAVLRQCALIPDLKLFDHADLTEVGEQGVTLVSPKTIYLDDVLSAVDAHTARHLYQQCLKGDLLKNRTIVLVSHNVNLVLPSAQYVVHIENGTIDKSGPAADFTYQMHDNEESDRDVDRLLDTSDPVELDAVPSAEIPSEIRRIYEEEKREIGQVDRRNYAFLFKCAGGVIYWSIFTLIYGGAEFFNFLQTLWLKYWTGDGRPERLGLYLTGYAIIVTVGILIGAFRWLWLYGIRFRNTGVGFTDSAAPRIHDLMLRRLVGSPLALFTSWPTGRLLNRFSGDISQIDGSVPDNVGRSFSAGKEISQLFQRL</sequence>
<evidence type="ECO:0000313" key="2">
    <source>
        <dbReference type="Proteomes" id="UP001227268"/>
    </source>
</evidence>
<protein>
    <submittedName>
        <fullName evidence="1">Uncharacterized protein</fullName>
    </submittedName>
</protein>
<name>A0ACC2VSZ0_9TREE</name>
<evidence type="ECO:0000313" key="1">
    <source>
        <dbReference type="EMBL" id="KAJ9101771.1"/>
    </source>
</evidence>
<keyword evidence="2" id="KW-1185">Reference proteome</keyword>
<gene>
    <name evidence="1" type="ORF">QFC21_003110</name>
</gene>
<organism evidence="1 2">
    <name type="scientific">Naganishia friedmannii</name>
    <dbReference type="NCBI Taxonomy" id="89922"/>
    <lineage>
        <taxon>Eukaryota</taxon>
        <taxon>Fungi</taxon>
        <taxon>Dikarya</taxon>
        <taxon>Basidiomycota</taxon>
        <taxon>Agaricomycotina</taxon>
        <taxon>Tremellomycetes</taxon>
        <taxon>Filobasidiales</taxon>
        <taxon>Filobasidiaceae</taxon>
        <taxon>Naganishia</taxon>
    </lineage>
</organism>
<accession>A0ACC2VSZ0</accession>